<keyword evidence="4" id="KW-1185">Reference proteome</keyword>
<evidence type="ECO:0008006" key="5">
    <source>
        <dbReference type="Google" id="ProtNLM"/>
    </source>
</evidence>
<organism evidence="2 3">
    <name type="scientific">Modestobacter marinus</name>
    <dbReference type="NCBI Taxonomy" id="477641"/>
    <lineage>
        <taxon>Bacteria</taxon>
        <taxon>Bacillati</taxon>
        <taxon>Actinomycetota</taxon>
        <taxon>Actinomycetes</taxon>
        <taxon>Geodermatophilales</taxon>
        <taxon>Geodermatophilaceae</taxon>
        <taxon>Modestobacter</taxon>
    </lineage>
</organism>
<gene>
    <name evidence="2" type="ORF">FB380_002923</name>
    <name evidence="1" type="ORF">GCM10011589_11970</name>
</gene>
<dbReference type="EMBL" id="BMMI01000002">
    <property type="protein sequence ID" value="GGL57519.1"/>
    <property type="molecule type" value="Genomic_DNA"/>
</dbReference>
<dbReference type="InterPro" id="IPR021365">
    <property type="entry name" value="DUF2891"/>
</dbReference>
<protein>
    <recommendedName>
        <fullName evidence="5">DUF2891 domain-containing protein</fullName>
    </recommendedName>
</protein>
<dbReference type="RefSeq" id="WP_166755684.1">
    <property type="nucleotide sequence ID" value="NZ_BAABJU010000023.1"/>
</dbReference>
<evidence type="ECO:0000313" key="4">
    <source>
        <dbReference type="Proteomes" id="UP000648663"/>
    </source>
</evidence>
<sequence length="336" mass="36766">MTTPDLRAAAPELAATALRTVQEEFPNVLRVHYRHAGQAPYRPRDRHPAFYGSYDWHSSVEMHWVLLRLLRIAPDVVPAEEVRTVFAAHWTPAAISAEVAYFAGSPGDERPYGWAWALTLAEEAASWAAEPDASEEVRGWSATLQPLADHFLGALRRWLPSATYPVRSGLHPCSAFGLLMSLPAARRAGDDGVLVDAAMRWYADDADAPVRWEPSGSDFLSPSLVEAVLMTEVLPEPGPWLDRFLPGLAAGPLFHPAVVSDAGDGQTAHLHGLNLSRAWCLRRLAAVLPDGDVRRPLLVDSAAEHAAAALPHVTGSDYMVEHWLAAYALLFHDLAY</sequence>
<dbReference type="EMBL" id="JAAMPA010000001">
    <property type="protein sequence ID" value="NIH68477.1"/>
    <property type="molecule type" value="Genomic_DNA"/>
</dbReference>
<evidence type="ECO:0000313" key="1">
    <source>
        <dbReference type="EMBL" id="GGL57519.1"/>
    </source>
</evidence>
<accession>A0A846LLX2</accession>
<dbReference type="Pfam" id="PF11199">
    <property type="entry name" value="DUF2891"/>
    <property type="match status" value="1"/>
</dbReference>
<reference evidence="4" key="2">
    <citation type="journal article" date="2019" name="Int. J. Syst. Evol. Microbiol.">
        <title>The Global Catalogue of Microorganisms (GCM) 10K type strain sequencing project: providing services to taxonomists for standard genome sequencing and annotation.</title>
        <authorList>
            <consortium name="The Broad Institute Genomics Platform"/>
            <consortium name="The Broad Institute Genome Sequencing Center for Infectious Disease"/>
            <person name="Wu L."/>
            <person name="Ma J."/>
        </authorList>
    </citation>
    <scope>NUCLEOTIDE SEQUENCE [LARGE SCALE GENOMIC DNA]</scope>
    <source>
        <strain evidence="4">CGMCC 4.5581</strain>
    </source>
</reference>
<evidence type="ECO:0000313" key="2">
    <source>
        <dbReference type="EMBL" id="NIH68477.1"/>
    </source>
</evidence>
<evidence type="ECO:0000313" key="3">
    <source>
        <dbReference type="Proteomes" id="UP000552836"/>
    </source>
</evidence>
<dbReference type="Proteomes" id="UP000648663">
    <property type="component" value="Unassembled WGS sequence"/>
</dbReference>
<comment type="caution">
    <text evidence="2">The sequence shown here is derived from an EMBL/GenBank/DDBJ whole genome shotgun (WGS) entry which is preliminary data.</text>
</comment>
<dbReference type="Proteomes" id="UP000552836">
    <property type="component" value="Unassembled WGS sequence"/>
</dbReference>
<reference evidence="1" key="4">
    <citation type="submission" date="2024-05" db="EMBL/GenBank/DDBJ databases">
        <authorList>
            <person name="Sun Q."/>
            <person name="Zhou Y."/>
        </authorList>
    </citation>
    <scope>NUCLEOTIDE SEQUENCE</scope>
    <source>
        <strain evidence="1">CGMCC 4.5581</strain>
    </source>
</reference>
<dbReference type="AlphaFoldDB" id="A0A846LLX2"/>
<reference evidence="1" key="1">
    <citation type="journal article" date="2014" name="Int. J. Syst. Evol. Microbiol.">
        <title>Complete genome of a new Firmicutes species belonging to the dominant human colonic microbiota ('Ruminococcus bicirculans') reveals two chromosomes and a selective capacity to utilize plant glucans.</title>
        <authorList>
            <consortium name="NISC Comparative Sequencing Program"/>
            <person name="Wegmann U."/>
            <person name="Louis P."/>
            <person name="Goesmann A."/>
            <person name="Henrissat B."/>
            <person name="Duncan S.H."/>
            <person name="Flint H.J."/>
        </authorList>
    </citation>
    <scope>NUCLEOTIDE SEQUENCE</scope>
    <source>
        <strain evidence="1">CGMCC 4.5581</strain>
    </source>
</reference>
<proteinExistence type="predicted"/>
<name>A0A846LLX2_9ACTN</name>
<reference evidence="2 3" key="3">
    <citation type="submission" date="2020-02" db="EMBL/GenBank/DDBJ databases">
        <title>Sequencing the genomes of 1000 actinobacteria strains.</title>
        <authorList>
            <person name="Klenk H.-P."/>
        </authorList>
    </citation>
    <scope>NUCLEOTIDE SEQUENCE [LARGE SCALE GENOMIC DNA]</scope>
    <source>
        <strain evidence="2 3">DSM 45201</strain>
    </source>
</reference>